<reference evidence="13" key="3">
    <citation type="submission" date="2018-07" db="EMBL/GenBank/DDBJ databases">
        <title>WGS assembly of Glycine max.</title>
        <authorList>
            <person name="Schmutz J."/>
            <person name="Cannon S."/>
            <person name="Schlueter J."/>
            <person name="Ma J."/>
            <person name="Mitros T."/>
            <person name="Nelson W."/>
            <person name="Hyten D."/>
            <person name="Song Q."/>
            <person name="Thelen J."/>
            <person name="Cheng J."/>
            <person name="Xu D."/>
            <person name="Hellsten U."/>
            <person name="May G."/>
            <person name="Yu Y."/>
            <person name="Sakurai T."/>
            <person name="Umezawa T."/>
            <person name="Bhattacharyya M."/>
            <person name="Sandhu D."/>
            <person name="Valliyodan B."/>
            <person name="Lindquist E."/>
            <person name="Peto M."/>
            <person name="Grant D."/>
            <person name="Shu S."/>
            <person name="Goodstein D."/>
            <person name="Barry K."/>
            <person name="Futrell-Griggs M."/>
            <person name="Abernathy B."/>
            <person name="Du J."/>
            <person name="Tian Z."/>
            <person name="Zhu L."/>
            <person name="Gill N."/>
            <person name="Joshi T."/>
            <person name="Libault M."/>
            <person name="Sethuraman A."/>
            <person name="Zhang X."/>
            <person name="Shinozaki K."/>
            <person name="Nguyen H."/>
            <person name="Wing R."/>
            <person name="Cregan P."/>
            <person name="Specht J."/>
            <person name="Grimwood J."/>
            <person name="Rokhsar D."/>
            <person name="Stacey G."/>
            <person name="Shoemaker R."/>
            <person name="Jackson S."/>
        </authorList>
    </citation>
    <scope>NUCLEOTIDE SEQUENCE</scope>
    <source>
        <tissue evidence="13">Callus</tissue>
    </source>
</reference>
<keyword evidence="9 10" id="KW-0472">Membrane</keyword>
<dbReference type="Pfam" id="PF02705">
    <property type="entry name" value="K_trans"/>
    <property type="match status" value="1"/>
</dbReference>
<feature type="transmembrane region" description="Helical" evidence="10">
    <location>
        <begin position="361"/>
        <end position="388"/>
    </location>
</feature>
<feature type="transmembrane region" description="Helical" evidence="10">
    <location>
        <begin position="499"/>
        <end position="516"/>
    </location>
</feature>
<dbReference type="Pfam" id="PF22776">
    <property type="entry name" value="K_trans_C"/>
    <property type="match status" value="1"/>
</dbReference>
<dbReference type="GeneID" id="100801093"/>
<dbReference type="RefSeq" id="XP_006586962.1">
    <property type="nucleotide sequence ID" value="XM_006586899.4"/>
</dbReference>
<dbReference type="Gramene" id="KRH37223">
    <property type="protein sequence ID" value="KRH37223"/>
    <property type="gene ID" value="GLYMA_09G052700"/>
</dbReference>
<evidence type="ECO:0000256" key="6">
    <source>
        <dbReference type="ARBA" id="ARBA00022958"/>
    </source>
</evidence>
<evidence type="ECO:0000256" key="9">
    <source>
        <dbReference type="ARBA" id="ARBA00023136"/>
    </source>
</evidence>
<dbReference type="InterPro" id="IPR053951">
    <property type="entry name" value="K_trans_N"/>
</dbReference>
<keyword evidence="6 10" id="KW-0630">Potassium</keyword>
<keyword evidence="15" id="KW-1185">Reference proteome</keyword>
<evidence type="ECO:0000256" key="1">
    <source>
        <dbReference type="ARBA" id="ARBA00004651"/>
    </source>
</evidence>
<dbReference type="eggNOG" id="ENOG502QPSA">
    <property type="taxonomic scope" value="Eukaryota"/>
</dbReference>
<evidence type="ECO:0000256" key="3">
    <source>
        <dbReference type="ARBA" id="ARBA00022448"/>
    </source>
</evidence>
<feature type="domain" description="K+ potassium transporter C-terminal" evidence="12">
    <location>
        <begin position="550"/>
        <end position="787"/>
    </location>
</feature>
<dbReference type="InterPro" id="IPR053952">
    <property type="entry name" value="K_trans_C"/>
</dbReference>
<evidence type="ECO:0000313" key="13">
    <source>
        <dbReference type="EMBL" id="KRH37223.1"/>
    </source>
</evidence>
<feature type="transmembrane region" description="Helical" evidence="10">
    <location>
        <begin position="443"/>
        <end position="463"/>
    </location>
</feature>
<dbReference type="GO" id="GO:0006813">
    <property type="term" value="P:potassium ion transport"/>
    <property type="evidence" value="ECO:0000318"/>
    <property type="project" value="GO_Central"/>
</dbReference>
<dbReference type="RefSeq" id="XP_003533708.1">
    <property type="nucleotide sequence ID" value="XM_003533660.5"/>
</dbReference>
<evidence type="ECO:0000256" key="4">
    <source>
        <dbReference type="ARBA" id="ARBA00022538"/>
    </source>
</evidence>
<evidence type="ECO:0000313" key="15">
    <source>
        <dbReference type="Proteomes" id="UP000008827"/>
    </source>
</evidence>
<gene>
    <name evidence="14" type="primary">LOC100801093</name>
    <name evidence="13" type="ORF">GLYMA_09G052700</name>
</gene>
<sequence length="790" mass="88186">MASTGFDEDGDNRGGMWVLEQKIDQPMDEEAERLKNTYREKKLSTLLLLRLAYQSLGVVYGDLGTSPLYVFYNTFPQQIDNQEDVIGALSLIIYSLTLVPLLKYVLIVLRANDNGQGGTLALYSLLCRHANIRTIPNQHHTDEELTTYSRSTIREKSFAAKTKRWLEETPYMKNIILMLALVGTCMVIGDGILTPAISVLSAVGGIKVNHADLSNGVVVLVAVVILVGLFSVQHYGTDRVGWLFAPIVLLWFLLIGGIGIFNICKYGSSVLKAFSPLYIYRYLQREGKDGWLSLGGILLSITGTEALFADLAHFPVSSVQIAFTLLVFPCLLLAYSGQAAYLMHNLDHSKDAFYRSIPDKIYWPVFVVATLAAIVASQATISATFSIIKQANAHGCFPRIKVVHTSKKFLGQIYIPDINWILMILCIAVTAGFKNQSQIGNAYGTAVVLVMLVTTLLMILIMILVWRCHWILVVVFTGLSLIVECTYFSAVLFKVDQGGWAPLAIAGAFLLIMYVWHYGSVKRYEFEMHSKVSMAWILGLGPSLGLVRVPGIGLVYTELASGVPHIFSHFITNLPAIHSVVVFVCVKYLPVYTVPEDERFLVKRIGPKNFHMFRCVARYGYKDLHKKDEDFEKKLFHNLFVFVKLESMMEGCSDSDDYSLYDEQTERSTQGLLNNNTNTAALNMDPTVSSVDSIVSVSSPLHINATIQSSGHVSSHTEVDEVEFLNNCRDAGVVHILGNTVVRARRDSRFHKKIAVDYIYAFLRKICRENSVIFNVPHESLLNVGQVFYV</sequence>
<dbReference type="GO" id="GO:0005886">
    <property type="term" value="C:plasma membrane"/>
    <property type="evidence" value="ECO:0007669"/>
    <property type="project" value="UniProtKB-SubCell"/>
</dbReference>
<dbReference type="InterPro" id="IPR003855">
    <property type="entry name" value="K+_transporter"/>
</dbReference>
<evidence type="ECO:0000256" key="10">
    <source>
        <dbReference type="RuleBase" id="RU321113"/>
    </source>
</evidence>
<protein>
    <recommendedName>
        <fullName evidence="10">Potassium transporter</fullName>
    </recommendedName>
</protein>
<feature type="transmembrane region" description="Helical" evidence="10">
    <location>
        <begin position="242"/>
        <end position="263"/>
    </location>
</feature>
<comment type="caution">
    <text evidence="10">Lacks conserved residue(s) required for the propagation of feature annotation.</text>
</comment>
<dbReference type="RefSeq" id="XP_006586961.1">
    <property type="nucleotide sequence ID" value="XM_006586898.4"/>
</dbReference>
<dbReference type="GO" id="GO:0016020">
    <property type="term" value="C:membrane"/>
    <property type="evidence" value="ECO:0000318"/>
    <property type="project" value="GO_Central"/>
</dbReference>
<reference evidence="13 14" key="1">
    <citation type="journal article" date="2010" name="Nature">
        <title>Genome sequence of the palaeopolyploid soybean.</title>
        <authorList>
            <person name="Schmutz J."/>
            <person name="Cannon S.B."/>
            <person name="Schlueter J."/>
            <person name="Ma J."/>
            <person name="Mitros T."/>
            <person name="Nelson W."/>
            <person name="Hyten D.L."/>
            <person name="Song Q."/>
            <person name="Thelen J.J."/>
            <person name="Cheng J."/>
            <person name="Xu D."/>
            <person name="Hellsten U."/>
            <person name="May G.D."/>
            <person name="Yu Y."/>
            <person name="Sakurai T."/>
            <person name="Umezawa T."/>
            <person name="Bhattacharyya M.K."/>
            <person name="Sandhu D."/>
            <person name="Valliyodan B."/>
            <person name="Lindquist E."/>
            <person name="Peto M."/>
            <person name="Grant D."/>
            <person name="Shu S."/>
            <person name="Goodstein D."/>
            <person name="Barry K."/>
            <person name="Futrell-Griggs M."/>
            <person name="Abernathy B."/>
            <person name="Du J."/>
            <person name="Tian Z."/>
            <person name="Zhu L."/>
            <person name="Gill N."/>
            <person name="Joshi T."/>
            <person name="Libault M."/>
            <person name="Sethuraman A."/>
            <person name="Zhang X.-C."/>
            <person name="Shinozaki K."/>
            <person name="Nguyen H.T."/>
            <person name="Wing R.A."/>
            <person name="Cregan P."/>
            <person name="Specht J."/>
            <person name="Grimwood J."/>
            <person name="Rokhsar D."/>
            <person name="Stacey G."/>
            <person name="Shoemaker R.C."/>
            <person name="Jackson S.A."/>
        </authorList>
    </citation>
    <scope>NUCLEOTIDE SEQUENCE [LARGE SCALE GENOMIC DNA]</scope>
    <source>
        <strain evidence="14">cv. Williams 82</strain>
        <tissue evidence="13">Callus</tissue>
    </source>
</reference>
<evidence type="ECO:0000259" key="12">
    <source>
        <dbReference type="Pfam" id="PF22776"/>
    </source>
</evidence>
<evidence type="ECO:0000313" key="14">
    <source>
        <dbReference type="EnsemblPlants" id="KRH37223"/>
    </source>
</evidence>
<comment type="subcellular location">
    <subcellularLocation>
        <location evidence="1">Cell membrane</location>
        <topology evidence="1">Multi-pass membrane protein</topology>
    </subcellularLocation>
    <subcellularLocation>
        <location evidence="10">Membrane</location>
        <topology evidence="10">Multi-pass membrane protein</topology>
    </subcellularLocation>
</comment>
<feature type="transmembrane region" description="Helical" evidence="10">
    <location>
        <begin position="576"/>
        <end position="594"/>
    </location>
</feature>
<comment type="similarity">
    <text evidence="2 10">Belongs to the HAK/KUP transporter (TC 2.A.72.3) family.</text>
</comment>
<keyword evidence="3" id="KW-0813">Transport</keyword>
<feature type="transmembrane region" description="Helical" evidence="10">
    <location>
        <begin position="409"/>
        <end position="431"/>
    </location>
</feature>
<organism evidence="14">
    <name type="scientific">Glycine max</name>
    <name type="common">Soybean</name>
    <name type="synonym">Glycine hispida</name>
    <dbReference type="NCBI Taxonomy" id="3847"/>
    <lineage>
        <taxon>Eukaryota</taxon>
        <taxon>Viridiplantae</taxon>
        <taxon>Streptophyta</taxon>
        <taxon>Embryophyta</taxon>
        <taxon>Tracheophyta</taxon>
        <taxon>Spermatophyta</taxon>
        <taxon>Magnoliopsida</taxon>
        <taxon>eudicotyledons</taxon>
        <taxon>Gunneridae</taxon>
        <taxon>Pentapetalae</taxon>
        <taxon>rosids</taxon>
        <taxon>fabids</taxon>
        <taxon>Fabales</taxon>
        <taxon>Fabaceae</taxon>
        <taxon>Papilionoideae</taxon>
        <taxon>50 kb inversion clade</taxon>
        <taxon>NPAAA clade</taxon>
        <taxon>indigoferoid/millettioid clade</taxon>
        <taxon>Phaseoleae</taxon>
        <taxon>Glycine</taxon>
        <taxon>Glycine subgen. Soja</taxon>
    </lineage>
</organism>
<accession>I1L175</accession>
<evidence type="ECO:0000256" key="8">
    <source>
        <dbReference type="ARBA" id="ARBA00023065"/>
    </source>
</evidence>
<feature type="transmembrane region" description="Helical" evidence="10">
    <location>
        <begin position="213"/>
        <end position="230"/>
    </location>
</feature>
<proteinExistence type="inferred from homology"/>
<dbReference type="KEGG" id="gmx:100801093"/>
<keyword evidence="4 10" id="KW-0633">Potassium transport</keyword>
<keyword evidence="7 10" id="KW-1133">Transmembrane helix</keyword>
<feature type="transmembrane region" description="Helical" evidence="10">
    <location>
        <begin position="43"/>
        <end position="65"/>
    </location>
</feature>
<dbReference type="ExpressionAtlas" id="I1L175">
    <property type="expression patterns" value="baseline and differential"/>
</dbReference>
<feature type="transmembrane region" description="Helical" evidence="10">
    <location>
        <begin position="290"/>
        <end position="309"/>
    </location>
</feature>
<dbReference type="PANTHER" id="PTHR30540">
    <property type="entry name" value="OSMOTIC STRESS POTASSIUM TRANSPORTER"/>
    <property type="match status" value="1"/>
</dbReference>
<dbReference type="OrthoDB" id="504708at2759"/>
<keyword evidence="8 10" id="KW-0406">Ion transport</keyword>
<dbReference type="Proteomes" id="UP000008827">
    <property type="component" value="Chromosome 9"/>
</dbReference>
<evidence type="ECO:0000256" key="5">
    <source>
        <dbReference type="ARBA" id="ARBA00022692"/>
    </source>
</evidence>
<dbReference type="EMBL" id="CM000842">
    <property type="protein sequence ID" value="KRH37223.1"/>
    <property type="molecule type" value="Genomic_DNA"/>
</dbReference>
<dbReference type="HOGENOM" id="CLU_008142_2_0_1"/>
<feature type="transmembrane region" description="Helical" evidence="10">
    <location>
        <begin position="321"/>
        <end position="341"/>
    </location>
</feature>
<dbReference type="EMBL" id="CM000842">
    <property type="protein sequence ID" value="KRH37224.1"/>
    <property type="molecule type" value="Genomic_DNA"/>
</dbReference>
<evidence type="ECO:0000259" key="11">
    <source>
        <dbReference type="Pfam" id="PF02705"/>
    </source>
</evidence>
<evidence type="ECO:0000256" key="2">
    <source>
        <dbReference type="ARBA" id="ARBA00008440"/>
    </source>
</evidence>
<dbReference type="RefSeq" id="XP_006586963.1">
    <property type="nucleotide sequence ID" value="XM_006586900.4"/>
</dbReference>
<feature type="transmembrane region" description="Helical" evidence="10">
    <location>
        <begin position="470"/>
        <end position="493"/>
    </location>
</feature>
<dbReference type="OMA" id="KCSIREN"/>
<dbReference type="GO" id="GO:0015079">
    <property type="term" value="F:potassium ion transmembrane transporter activity"/>
    <property type="evidence" value="ECO:0000318"/>
    <property type="project" value="GO_Central"/>
</dbReference>
<dbReference type="EnsemblPlants" id="KRH37224">
    <property type="protein sequence ID" value="KRH37224"/>
    <property type="gene ID" value="GLYMA_09G052700"/>
</dbReference>
<dbReference type="EnsemblPlants" id="KRH37223">
    <property type="protein sequence ID" value="KRH37223"/>
    <property type="gene ID" value="GLYMA_09G052700"/>
</dbReference>
<name>I1L175_SOYBN</name>
<dbReference type="NCBIfam" id="TIGR00794">
    <property type="entry name" value="kup"/>
    <property type="match status" value="1"/>
</dbReference>
<dbReference type="PANTHER" id="PTHR30540:SF95">
    <property type="entry name" value="POTASSIUM TRANSPORTER 10"/>
    <property type="match status" value="1"/>
</dbReference>
<reference evidence="14" key="2">
    <citation type="submission" date="2018-02" db="UniProtKB">
        <authorList>
            <consortium name="EnsemblPlants"/>
        </authorList>
    </citation>
    <scope>IDENTIFICATION</scope>
    <source>
        <strain evidence="14">Williams 82</strain>
    </source>
</reference>
<dbReference type="PaxDb" id="3847-GLYMA09G05830.1"/>
<evidence type="ECO:0000256" key="7">
    <source>
        <dbReference type="ARBA" id="ARBA00022989"/>
    </source>
</evidence>
<dbReference type="AlphaFoldDB" id="I1L175"/>
<dbReference type="Gramene" id="KRH37224">
    <property type="protein sequence ID" value="KRH37224"/>
    <property type="gene ID" value="GLYMA_09G052700"/>
</dbReference>
<feature type="domain" description="K+ potassium transporter integral membrane" evidence="11">
    <location>
        <begin position="51"/>
        <end position="537"/>
    </location>
</feature>
<keyword evidence="5 10" id="KW-0812">Transmembrane</keyword>
<feature type="transmembrane region" description="Helical" evidence="10">
    <location>
        <begin position="536"/>
        <end position="556"/>
    </location>
</feature>
<comment type="function">
    <text evidence="10">Potassium transporter.</text>
</comment>
<feature type="transmembrane region" description="Helical" evidence="10">
    <location>
        <begin position="171"/>
        <end position="193"/>
    </location>
</feature>
<feature type="transmembrane region" description="Helical" evidence="10">
    <location>
        <begin position="85"/>
        <end position="106"/>
    </location>
</feature>